<dbReference type="GeneTree" id="ENSGT00940000154254"/>
<sequence>RRYSEVGDTSDEDQEDLPYDGDLYNDDRFATLRHNVDINFGKTVNKIENYPSGKALGLNSTPVAFKNGRNDVQLRDDTEHRDTSFEIGQPDAPQSKIAEVLLRHFSEEDLLNSSKYIEAETMPEASFTESVETVLTKSVSVKLHYNLHSYNEIEDDEATDQASSGNESNNTNKTNNLNKTNTDDCPGANSSNTVTHTKGSKQCIKHESQGLKDEEYIQSQRTPLGRVWPCNEIKYGQGQVHYPLPDFSKVASKIRIPKGNNNGKPIRHTSGILRTKSSPGLLCKATGSSIPDVDVIRKVLDTIQPQQTAVVFKDSEKRQDDPRQTPELVKHLKHLLKLLRGDEDELKAAELSNCTASDTDPQGPSEGEKMTLELKEMISQFIQKVEEFKSCLSSLSLGINEQQEVFKTLMDALDKLERSYMTRKEEHRALELKSYLGKSKDIGEFDPERQVEGQIFRIGMSLEDIKEQIDENTSYTTSTPLPSAESIS</sequence>
<evidence type="ECO:0000313" key="3">
    <source>
        <dbReference type="Ensembl" id="ENSLOCP00000009475.1"/>
    </source>
</evidence>
<feature type="region of interest" description="Disordered" evidence="2">
    <location>
        <begin position="156"/>
        <end position="201"/>
    </location>
</feature>
<dbReference type="InterPro" id="IPR052655">
    <property type="entry name" value="AKNA_Centrosome-Trans_reg"/>
</dbReference>
<feature type="compositionally biased region" description="Polar residues" evidence="2">
    <location>
        <begin position="471"/>
        <end position="488"/>
    </location>
</feature>
<reference evidence="4" key="1">
    <citation type="submission" date="2011-12" db="EMBL/GenBank/DDBJ databases">
        <title>The Draft Genome of Lepisosteus oculatus.</title>
        <authorList>
            <consortium name="The Broad Institute Genome Assembly &amp; Analysis Group"/>
            <consortium name="Computational R&amp;D Group"/>
            <consortium name="and Sequencing Platform"/>
            <person name="Di Palma F."/>
            <person name="Alfoldi J."/>
            <person name="Johnson J."/>
            <person name="Berlin A."/>
            <person name="Gnerre S."/>
            <person name="Jaffe D."/>
            <person name="MacCallum I."/>
            <person name="Young S."/>
            <person name="Walker B.J."/>
            <person name="Lander E.S."/>
            <person name="Lindblad-Toh K."/>
        </authorList>
    </citation>
    <scope>NUCLEOTIDE SEQUENCE [LARGE SCALE GENOMIC DNA]</scope>
</reference>
<feature type="compositionally biased region" description="Low complexity" evidence="2">
    <location>
        <begin position="169"/>
        <end position="180"/>
    </location>
</feature>
<feature type="compositionally biased region" description="Acidic residues" evidence="2">
    <location>
        <begin position="8"/>
        <end position="19"/>
    </location>
</feature>
<dbReference type="HOGENOM" id="CLU_042747_0_0_1"/>
<reference evidence="3" key="3">
    <citation type="submission" date="2025-09" db="UniProtKB">
        <authorList>
            <consortium name="Ensembl"/>
        </authorList>
    </citation>
    <scope>IDENTIFICATION</scope>
</reference>
<keyword evidence="4" id="KW-1185">Reference proteome</keyword>
<reference evidence="3" key="2">
    <citation type="submission" date="2025-08" db="UniProtKB">
        <authorList>
            <consortium name="Ensembl"/>
        </authorList>
    </citation>
    <scope>IDENTIFICATION</scope>
</reference>
<protein>
    <recommendedName>
        <fullName evidence="5">AKNA domain-containing protein</fullName>
    </recommendedName>
</protein>
<name>W5MM66_LEPOC</name>
<dbReference type="EMBL" id="AHAT01016053">
    <property type="status" value="NOT_ANNOTATED_CDS"/>
    <property type="molecule type" value="Genomic_DNA"/>
</dbReference>
<dbReference type="PANTHER" id="PTHR21510">
    <property type="entry name" value="AKNA DOMAIN-CONTAINING PROTEIN"/>
    <property type="match status" value="1"/>
</dbReference>
<dbReference type="Proteomes" id="UP000018468">
    <property type="component" value="Linkage group LG10"/>
</dbReference>
<evidence type="ECO:0000256" key="2">
    <source>
        <dbReference type="SAM" id="MobiDB-lite"/>
    </source>
</evidence>
<accession>W5MM66</accession>
<proteinExistence type="predicted"/>
<dbReference type="Bgee" id="ENSLOCG00000007805">
    <property type="expression patterns" value="Expressed in testis and 3 other cell types or tissues"/>
</dbReference>
<dbReference type="STRING" id="7918.ENSLOCP00000009475"/>
<feature type="compositionally biased region" description="Polar residues" evidence="2">
    <location>
        <begin position="188"/>
        <end position="197"/>
    </location>
</feature>
<dbReference type="PANTHER" id="PTHR21510:SF16">
    <property type="entry name" value="PROTEIN AKNAD1"/>
    <property type="match status" value="1"/>
</dbReference>
<feature type="region of interest" description="Disordered" evidence="2">
    <location>
        <begin position="469"/>
        <end position="488"/>
    </location>
</feature>
<feature type="coiled-coil region" evidence="1">
    <location>
        <begin position="399"/>
        <end position="433"/>
    </location>
</feature>
<keyword evidence="1" id="KW-0175">Coiled coil</keyword>
<evidence type="ECO:0000313" key="4">
    <source>
        <dbReference type="Proteomes" id="UP000018468"/>
    </source>
</evidence>
<evidence type="ECO:0000256" key="1">
    <source>
        <dbReference type="SAM" id="Coils"/>
    </source>
</evidence>
<dbReference type="AlphaFoldDB" id="W5MM66"/>
<dbReference type="OMA" id="TESDHEN"/>
<dbReference type="eggNOG" id="ENOG502RZDD">
    <property type="taxonomic scope" value="Eukaryota"/>
</dbReference>
<evidence type="ECO:0008006" key="5">
    <source>
        <dbReference type="Google" id="ProtNLM"/>
    </source>
</evidence>
<feature type="region of interest" description="Disordered" evidence="2">
    <location>
        <begin position="1"/>
        <end position="20"/>
    </location>
</feature>
<dbReference type="Ensembl" id="ENSLOCT00000009486.1">
    <property type="protein sequence ID" value="ENSLOCP00000009475.1"/>
    <property type="gene ID" value="ENSLOCG00000007805.1"/>
</dbReference>
<dbReference type="InParanoid" id="W5MM66"/>
<organism evidence="3 4">
    <name type="scientific">Lepisosteus oculatus</name>
    <name type="common">Spotted gar</name>
    <dbReference type="NCBI Taxonomy" id="7918"/>
    <lineage>
        <taxon>Eukaryota</taxon>
        <taxon>Metazoa</taxon>
        <taxon>Chordata</taxon>
        <taxon>Craniata</taxon>
        <taxon>Vertebrata</taxon>
        <taxon>Euteleostomi</taxon>
        <taxon>Actinopterygii</taxon>
        <taxon>Neopterygii</taxon>
        <taxon>Holostei</taxon>
        <taxon>Semionotiformes</taxon>
        <taxon>Lepisosteidae</taxon>
        <taxon>Lepisosteus</taxon>
    </lineage>
</organism>